<dbReference type="Proteomes" id="UP000011680">
    <property type="component" value="Unassembled WGS sequence"/>
</dbReference>
<dbReference type="eggNOG" id="arCOG01352">
    <property type="taxonomic scope" value="Archaea"/>
</dbReference>
<organism evidence="1 2">
    <name type="scientific">Halococcus thailandensis JCM 13552</name>
    <dbReference type="NCBI Taxonomy" id="1227457"/>
    <lineage>
        <taxon>Archaea</taxon>
        <taxon>Methanobacteriati</taxon>
        <taxon>Methanobacteriota</taxon>
        <taxon>Stenosarchaea group</taxon>
        <taxon>Halobacteria</taxon>
        <taxon>Halobacteriales</taxon>
        <taxon>Halococcaceae</taxon>
        <taxon>Halococcus</taxon>
    </lineage>
</organism>
<keyword evidence="2" id="KW-1185">Reference proteome</keyword>
<gene>
    <name evidence="1" type="ORF">C451_20265</name>
</gene>
<comment type="caution">
    <text evidence="1">The sequence shown here is derived from an EMBL/GenBank/DDBJ whole genome shotgun (WGS) entry which is preliminary data.</text>
</comment>
<dbReference type="AlphaFoldDB" id="M0MT78"/>
<evidence type="ECO:0000313" key="1">
    <source>
        <dbReference type="EMBL" id="EMA48523.1"/>
    </source>
</evidence>
<name>M0MT78_9EURY</name>
<evidence type="ECO:0000313" key="2">
    <source>
        <dbReference type="Proteomes" id="UP000011680"/>
    </source>
</evidence>
<dbReference type="PATRIC" id="fig|1227457.3.peg.3943"/>
<proteinExistence type="predicted"/>
<sequence length="47" mass="5403">ELDQEMLAAWDDVRTEFEQRSVSWRDAAYSVALSRIGAAYDARGLWP</sequence>
<feature type="non-terminal residue" evidence="1">
    <location>
        <position position="1"/>
    </location>
</feature>
<accession>M0MT78</accession>
<dbReference type="STRING" id="1227457.C451_20265"/>
<reference evidence="1 2" key="1">
    <citation type="journal article" date="2014" name="PLoS Genet.">
        <title>Phylogenetically driven sequencing of extremely halophilic archaea reveals strategies for static and dynamic osmo-response.</title>
        <authorList>
            <person name="Becker E.A."/>
            <person name="Seitzer P.M."/>
            <person name="Tritt A."/>
            <person name="Larsen D."/>
            <person name="Krusor M."/>
            <person name="Yao A.I."/>
            <person name="Wu D."/>
            <person name="Madern D."/>
            <person name="Eisen J.A."/>
            <person name="Darling A.E."/>
            <person name="Facciotti M.T."/>
        </authorList>
    </citation>
    <scope>NUCLEOTIDE SEQUENCE [LARGE SCALE GENOMIC DNA]</scope>
    <source>
        <strain evidence="1 2">JCM 13552</strain>
    </source>
</reference>
<protein>
    <submittedName>
        <fullName evidence="1">NAD(P)-specific glutamate dehydrogenase</fullName>
    </submittedName>
</protein>
<dbReference type="EMBL" id="AOMF01000189">
    <property type="protein sequence ID" value="EMA48523.1"/>
    <property type="molecule type" value="Genomic_DNA"/>
</dbReference>